<name>A0ACD1HCN2_9EURO</name>
<evidence type="ECO:0000313" key="2">
    <source>
        <dbReference type="Proteomes" id="UP000249661"/>
    </source>
</evidence>
<sequence>MGLVLVLSSGLNLALVWASFVSQIQHVWQTKDSRGISSAYLLFNLLCATEHVFMIGRFMSLFWALTDTAPVSFSTLDWLNLAQVLVVWVCLNVFPTDDMSLVLDARGSFALCLYHRRRRTPLLLTVYALFLLVTLLPLGLDLTTDIFCPPNRSNCLLPERDLITFLQIAHQIFVLPVVTVILPVLGFYKQAQLQRQQRQRSGRQQQRHLSTSTPDVSLLLARPRLFQSAFFALSAFLWVFRFNHWLQPLPFTSDPPVAASAVAAAAAAAASVDEQTPLSSQRQQQLLLLMPSLSESSEWWRLFGFMVVDDAIFAFGQGALGFWSLLMAPAATPAAASEVSPRCDGSDDAERRPLLLADEEPFTYVAEN</sequence>
<evidence type="ECO:0000313" key="1">
    <source>
        <dbReference type="EMBL" id="RAH71526.1"/>
    </source>
</evidence>
<reference evidence="1" key="1">
    <citation type="submission" date="2018-02" db="EMBL/GenBank/DDBJ databases">
        <title>The genomes of Aspergillus section Nigri reveals drivers in fungal speciation.</title>
        <authorList>
            <consortium name="DOE Joint Genome Institute"/>
            <person name="Vesth T.C."/>
            <person name="Nybo J."/>
            <person name="Theobald S."/>
            <person name="Brandl J."/>
            <person name="Frisvad J.C."/>
            <person name="Nielsen K.F."/>
            <person name="Lyhne E.K."/>
            <person name="Kogle M.E."/>
            <person name="Kuo A."/>
            <person name="Riley R."/>
            <person name="Clum A."/>
            <person name="Nolan M."/>
            <person name="Lipzen A."/>
            <person name="Salamov A."/>
            <person name="Henrissat B."/>
            <person name="Wiebenga A."/>
            <person name="De vries R.P."/>
            <person name="Grigoriev I.V."/>
            <person name="Mortensen U.H."/>
            <person name="Andersen M.R."/>
            <person name="Baker S.E."/>
        </authorList>
    </citation>
    <scope>NUCLEOTIDE SEQUENCE</scope>
    <source>
        <strain evidence="1">CBS 121060</strain>
    </source>
</reference>
<proteinExistence type="predicted"/>
<protein>
    <submittedName>
        <fullName evidence="1">Uncharacterized protein</fullName>
    </submittedName>
</protein>
<accession>A0ACD1HCN2</accession>
<keyword evidence="2" id="KW-1185">Reference proteome</keyword>
<dbReference type="Proteomes" id="UP000249661">
    <property type="component" value="Unassembled WGS sequence"/>
</dbReference>
<gene>
    <name evidence="1" type="ORF">BO66DRAFT_470336</name>
</gene>
<organism evidence="1 2">
    <name type="scientific">Aspergillus aculeatinus CBS 121060</name>
    <dbReference type="NCBI Taxonomy" id="1448322"/>
    <lineage>
        <taxon>Eukaryota</taxon>
        <taxon>Fungi</taxon>
        <taxon>Dikarya</taxon>
        <taxon>Ascomycota</taxon>
        <taxon>Pezizomycotina</taxon>
        <taxon>Eurotiomycetes</taxon>
        <taxon>Eurotiomycetidae</taxon>
        <taxon>Eurotiales</taxon>
        <taxon>Aspergillaceae</taxon>
        <taxon>Aspergillus</taxon>
        <taxon>Aspergillus subgen. Circumdati</taxon>
    </lineage>
</organism>
<dbReference type="EMBL" id="KZ824948">
    <property type="protein sequence ID" value="RAH71526.1"/>
    <property type="molecule type" value="Genomic_DNA"/>
</dbReference>